<reference evidence="2 3" key="1">
    <citation type="journal article" date="2019" name="Appl. Microbiol. Biotechnol.">
        <title>Uncovering carbohydrate metabolism through a genotype-phenotype association study of 56 lactic acid bacteria genomes.</title>
        <authorList>
            <person name="Buron-Moles G."/>
            <person name="Chailyan A."/>
            <person name="Dolejs I."/>
            <person name="Forster J."/>
            <person name="Miks M.H."/>
        </authorList>
    </citation>
    <scope>NUCLEOTIDE SEQUENCE [LARGE SCALE GENOMIC DNA]</scope>
    <source>
        <strain evidence="2 3">ATCC 29644</strain>
    </source>
</reference>
<protein>
    <submittedName>
        <fullName evidence="1">Phage tail protein</fullName>
    </submittedName>
</protein>
<dbReference type="Proteomes" id="UP000747013">
    <property type="component" value="Unassembled WGS sequence"/>
</dbReference>
<gene>
    <name evidence="2" type="ORF">C5L30_002168</name>
    <name evidence="1" type="ORF">K8V88_05085</name>
</gene>
<accession>A0A4R5NI30</accession>
<comment type="caution">
    <text evidence="2">The sequence shown here is derived from an EMBL/GenBank/DDBJ whole genome shotgun (WGS) entry which is preliminary data.</text>
</comment>
<dbReference type="OrthoDB" id="3239338at2"/>
<evidence type="ECO:0000313" key="3">
    <source>
        <dbReference type="Proteomes" id="UP000295257"/>
    </source>
</evidence>
<proteinExistence type="predicted"/>
<dbReference type="Proteomes" id="UP000295257">
    <property type="component" value="Unassembled WGS sequence"/>
</dbReference>
<evidence type="ECO:0000313" key="2">
    <source>
        <dbReference type="EMBL" id="TDG74223.1"/>
    </source>
</evidence>
<dbReference type="AlphaFoldDB" id="A0A4R5NI30"/>
<reference evidence="2" key="2">
    <citation type="submission" date="2019-02" db="EMBL/GenBank/DDBJ databases">
        <authorList>
            <person name="Buron G."/>
            <person name="Chaylann A."/>
            <person name="Dolejs I."/>
            <person name="Forster J."/>
            <person name="Miks M.H."/>
        </authorList>
    </citation>
    <scope>NUCLEOTIDE SEQUENCE</scope>
    <source>
        <strain evidence="2">ATCC 29644</strain>
    </source>
</reference>
<name>A0A4R5NI30_9LACO</name>
<reference evidence="1" key="4">
    <citation type="submission" date="2021-09" db="EMBL/GenBank/DDBJ databases">
        <authorList>
            <person name="Gilroy R."/>
        </authorList>
    </citation>
    <scope>NUCLEOTIDE SEQUENCE</scope>
    <source>
        <strain evidence="1">7886</strain>
    </source>
</reference>
<dbReference type="RefSeq" id="WP_010018563.1">
    <property type="nucleotide sequence ID" value="NZ_BHYW01000002.1"/>
</dbReference>
<reference evidence="1" key="3">
    <citation type="journal article" date="2021" name="PeerJ">
        <title>Extensive microbial diversity within the chicken gut microbiome revealed by metagenomics and culture.</title>
        <authorList>
            <person name="Gilroy R."/>
            <person name="Ravi A."/>
            <person name="Getino M."/>
            <person name="Pursley I."/>
            <person name="Horton D.L."/>
            <person name="Alikhan N.F."/>
            <person name="Baker D."/>
            <person name="Gharbi K."/>
            <person name="Hall N."/>
            <person name="Watson M."/>
            <person name="Adriaenssens E.M."/>
            <person name="Foster-Nyarko E."/>
            <person name="Jarju S."/>
            <person name="Secka A."/>
            <person name="Antonio M."/>
            <person name="Oren A."/>
            <person name="Chaudhuri R.R."/>
            <person name="La Ragione R."/>
            <person name="Hildebrand F."/>
            <person name="Pallen M.J."/>
        </authorList>
    </citation>
    <scope>NUCLEOTIDE SEQUENCE</scope>
    <source>
        <strain evidence="1">7886</strain>
    </source>
</reference>
<dbReference type="EMBL" id="DYWC01000112">
    <property type="protein sequence ID" value="HJF86796.1"/>
    <property type="molecule type" value="Genomic_DNA"/>
</dbReference>
<dbReference type="STRING" id="1612.ABB44_01675"/>
<evidence type="ECO:0000313" key="1">
    <source>
        <dbReference type="EMBL" id="HJF86796.1"/>
    </source>
</evidence>
<organism evidence="2 3">
    <name type="scientific">Companilactobacillus farciminis</name>
    <dbReference type="NCBI Taxonomy" id="1612"/>
    <lineage>
        <taxon>Bacteria</taxon>
        <taxon>Bacillati</taxon>
        <taxon>Bacillota</taxon>
        <taxon>Bacilli</taxon>
        <taxon>Lactobacillales</taxon>
        <taxon>Lactobacillaceae</taxon>
        <taxon>Companilactobacillus</taxon>
    </lineage>
</organism>
<dbReference type="EMBL" id="PUFN01000006">
    <property type="protein sequence ID" value="TDG74223.1"/>
    <property type="molecule type" value="Genomic_DNA"/>
</dbReference>
<sequence length="153" mass="17871">MPYKVDFENIETTGLEESPVAKDLAKLRANEARYFWNKYQHELVTMPADEVPEILNRVQTILKERNLDLPYKALEVSDFAANNVRWSQVYYDNGLEVSVIYSLDKNGRHSVSFKLAHGIDVPTELNKKFKFVHQRSQAADKIRSAYFILQRNY</sequence>
<keyword evidence="3" id="KW-1185">Reference proteome</keyword>